<evidence type="ECO:0000256" key="1">
    <source>
        <dbReference type="ARBA" id="ARBA00022741"/>
    </source>
</evidence>
<feature type="domain" description="Helicase-associated" evidence="3">
    <location>
        <begin position="381"/>
        <end position="476"/>
    </location>
</feature>
<accession>A0A060TB54</accession>
<name>A0A060TB54_BLAAD</name>
<dbReference type="GO" id="GO:0003723">
    <property type="term" value="F:RNA binding"/>
    <property type="evidence" value="ECO:0007669"/>
    <property type="project" value="TreeGrafter"/>
</dbReference>
<dbReference type="GO" id="GO:0004386">
    <property type="term" value="F:helicase activity"/>
    <property type="evidence" value="ECO:0007669"/>
    <property type="project" value="TreeGrafter"/>
</dbReference>
<keyword evidence="1" id="KW-0547">Nucleotide-binding</keyword>
<dbReference type="GO" id="GO:0005524">
    <property type="term" value="F:ATP binding"/>
    <property type="evidence" value="ECO:0007669"/>
    <property type="project" value="UniProtKB-KW"/>
</dbReference>
<dbReference type="Pfam" id="PF04408">
    <property type="entry name" value="WHD_HA2"/>
    <property type="match status" value="1"/>
</dbReference>
<dbReference type="Gene3D" id="1.20.120.1080">
    <property type="match status" value="1"/>
</dbReference>
<dbReference type="PANTHER" id="PTHR18934">
    <property type="entry name" value="ATP-DEPENDENT RNA HELICASE"/>
    <property type="match status" value="1"/>
</dbReference>
<gene>
    <name evidence="4" type="ORF">GNLVRS02_ARAD1B12958g</name>
</gene>
<evidence type="ECO:0000256" key="2">
    <source>
        <dbReference type="ARBA" id="ARBA00022840"/>
    </source>
</evidence>
<reference evidence="4" key="2">
    <citation type="submission" date="2014-06" db="EMBL/GenBank/DDBJ databases">
        <title>The complete genome of Blastobotrys (Arxula) adeninivorans LS3 - a yeast of biotechnological interest.</title>
        <authorList>
            <person name="Kunze G."/>
            <person name="Gaillardin C."/>
            <person name="Czernicka M."/>
            <person name="Durrens P."/>
            <person name="Martin T."/>
            <person name="Boer E."/>
            <person name="Gabaldon T."/>
            <person name="Cruz J."/>
            <person name="Talla E."/>
            <person name="Marck C."/>
            <person name="Goffeau A."/>
            <person name="Barbe V."/>
            <person name="Baret P."/>
            <person name="Baronian K."/>
            <person name="Beier S."/>
            <person name="Bleykasten C."/>
            <person name="Bode R."/>
            <person name="Casaregola S."/>
            <person name="Despons L."/>
            <person name="Fairhead C."/>
            <person name="Giersberg M."/>
            <person name="Gierski P."/>
            <person name="Hahnel U."/>
            <person name="Hartmann A."/>
            <person name="Jankowska D."/>
            <person name="Jubin C."/>
            <person name="Jung P."/>
            <person name="Lafontaine I."/>
            <person name="Leh-Louis V."/>
            <person name="Lemaire M."/>
            <person name="Marcet-Houben M."/>
            <person name="Mascher M."/>
            <person name="Morel G."/>
            <person name="Richard G.-F."/>
            <person name="Riechen J."/>
            <person name="Sacerdot C."/>
            <person name="Sarkar A."/>
            <person name="Savel G."/>
            <person name="Schacherer J."/>
            <person name="Sherman D."/>
            <person name="Straub M.-L."/>
            <person name="Stein N."/>
            <person name="Thierry A."/>
            <person name="Trautwein-Schult A."/>
            <person name="Westhof E."/>
            <person name="Worch S."/>
            <person name="Dujon B."/>
            <person name="Souciet J.-L."/>
            <person name="Wincker P."/>
            <person name="Scholz U."/>
            <person name="Neuveglise N."/>
        </authorList>
    </citation>
    <scope>NUCLEOTIDE SEQUENCE</scope>
    <source>
        <strain evidence="4">LS3</strain>
    </source>
</reference>
<organism evidence="4">
    <name type="scientific">Blastobotrys adeninivorans</name>
    <name type="common">Yeast</name>
    <name type="synonym">Arxula adeninivorans</name>
    <dbReference type="NCBI Taxonomy" id="409370"/>
    <lineage>
        <taxon>Eukaryota</taxon>
        <taxon>Fungi</taxon>
        <taxon>Dikarya</taxon>
        <taxon>Ascomycota</taxon>
        <taxon>Saccharomycotina</taxon>
        <taxon>Dipodascomycetes</taxon>
        <taxon>Dipodascales</taxon>
        <taxon>Trichomonascaceae</taxon>
        <taxon>Blastobotrys</taxon>
    </lineage>
</organism>
<dbReference type="Gene3D" id="3.40.50.300">
    <property type="entry name" value="P-loop containing nucleotide triphosphate hydrolases"/>
    <property type="match status" value="2"/>
</dbReference>
<dbReference type="SUPFAM" id="SSF52540">
    <property type="entry name" value="P-loop containing nucleoside triphosphate hydrolases"/>
    <property type="match status" value="1"/>
</dbReference>
<sequence length="639" mass="71663">MSSRSPVRELAYGVSSARVTILAHYDMTKWIWPVIDGVECVASVVCCRPKRSAQFIGMVLGDDGGELVGYQEPFESVGNDNVRFMCQSPQMLLLEALRDPLLRQYKTIVIESIDEREPWTDIAIAVLSKILAIRTELRLVLLSASPEGANLFGGYFAKLSPILVDGRPEDMGLYHHHVDVMHLSDALPDLQNEYVREAIRTVTKIGENEKEGNVFVFVATKQQIKMVRDGLRQTFVVVPWFDDDKSADNLTKVSGKGGRVVFVGTSLDQQRYQLDVAYVIDCGYESVMWYDGDTDSSALSTVPITKYTAHYRTSVGGTHSSGKCFRLYDRNFADSLKELRDARISGSDITEIILKLKALGIDNVTRSLAYVTPPRASDMASSLSTLYYLRALDDSGKITSDGEAMAELTVDIHLSRAIVSASKEGCLEQILKISSAVEAGGLEKIFYFPAAKSAKLDAIAQHERFMVKEGDHITLLNIMTAFISGNGTKKGKWAAERFLNYQTLLRAHTIYQVLTKKCRQLNLHDRGITQHSDVLEKVLKCLVHGYFNHVAKRVQYSEDEYELVEKREAPRRVHVHSHSVIAEAVRRQVESGITPTISPWVIYDKLQEDDDGNLTMKEVTTIIRDNLTEFYEVKVPNET</sequence>
<dbReference type="SMART" id="SM00847">
    <property type="entry name" value="HA2"/>
    <property type="match status" value="1"/>
</dbReference>
<proteinExistence type="predicted"/>
<evidence type="ECO:0000259" key="3">
    <source>
        <dbReference type="SMART" id="SM00847"/>
    </source>
</evidence>
<dbReference type="PhylomeDB" id="A0A060TB54"/>
<dbReference type="InterPro" id="IPR048333">
    <property type="entry name" value="HA2_WH"/>
</dbReference>
<reference evidence="4" key="1">
    <citation type="submission" date="2014-02" db="EMBL/GenBank/DDBJ databases">
        <authorList>
            <person name="Genoscope - CEA"/>
        </authorList>
    </citation>
    <scope>NUCLEOTIDE SEQUENCE</scope>
    <source>
        <strain evidence="4">LS3</strain>
    </source>
</reference>
<dbReference type="GO" id="GO:0071013">
    <property type="term" value="C:catalytic step 2 spliceosome"/>
    <property type="evidence" value="ECO:0007669"/>
    <property type="project" value="TreeGrafter"/>
</dbReference>
<dbReference type="Pfam" id="PF21010">
    <property type="entry name" value="HA2_C"/>
    <property type="match status" value="1"/>
</dbReference>
<dbReference type="AlphaFoldDB" id="A0A060TB54"/>
<dbReference type="EMBL" id="HG937692">
    <property type="protein sequence ID" value="CDP36436.1"/>
    <property type="molecule type" value="Genomic_DNA"/>
</dbReference>
<dbReference type="PANTHER" id="PTHR18934:SF136">
    <property type="entry name" value="ATP-DEPENDENT RNA HELICASE DHX35-RELATED"/>
    <property type="match status" value="1"/>
</dbReference>
<dbReference type="InterPro" id="IPR027417">
    <property type="entry name" value="P-loop_NTPase"/>
</dbReference>
<dbReference type="InterPro" id="IPR007502">
    <property type="entry name" value="Helicase-assoc_dom"/>
</dbReference>
<protein>
    <submittedName>
        <fullName evidence="4">ARAD1B12958p</fullName>
    </submittedName>
</protein>
<evidence type="ECO:0000313" key="4">
    <source>
        <dbReference type="EMBL" id="CDP36436.1"/>
    </source>
</evidence>
<keyword evidence="2" id="KW-0067">ATP-binding</keyword>